<gene>
    <name evidence="4" type="ORF">B0T26DRAFT_651386</name>
</gene>
<dbReference type="Pfam" id="PF03330">
    <property type="entry name" value="DPBB_1"/>
    <property type="match status" value="1"/>
</dbReference>
<dbReference type="PANTHER" id="PTHR31836">
    <property type="match status" value="1"/>
</dbReference>
<keyword evidence="5" id="KW-1185">Reference proteome</keyword>
<protein>
    <submittedName>
        <fullName evidence="4">RlpA-like double-psi beta-barrel-protein domain-containing protein-containing protein</fullName>
    </submittedName>
</protein>
<dbReference type="Gene3D" id="2.40.40.10">
    <property type="entry name" value="RlpA-like domain"/>
    <property type="match status" value="1"/>
</dbReference>
<evidence type="ECO:0000256" key="2">
    <source>
        <dbReference type="SAM" id="SignalP"/>
    </source>
</evidence>
<dbReference type="InterPro" id="IPR009009">
    <property type="entry name" value="RlpA-like_DPBB"/>
</dbReference>
<accession>A0AA40DTH2</accession>
<comment type="caution">
    <text evidence="4">The sequence shown here is derived from an EMBL/GenBank/DDBJ whole genome shotgun (WGS) entry which is preliminary data.</text>
</comment>
<dbReference type="InterPro" id="IPR051477">
    <property type="entry name" value="Expansin_CellWall"/>
</dbReference>
<dbReference type="AlphaFoldDB" id="A0AA40DTH2"/>
<reference evidence="4" key="1">
    <citation type="submission" date="2023-06" db="EMBL/GenBank/DDBJ databases">
        <title>Genome-scale phylogeny and comparative genomics of the fungal order Sordariales.</title>
        <authorList>
            <consortium name="Lawrence Berkeley National Laboratory"/>
            <person name="Hensen N."/>
            <person name="Bonometti L."/>
            <person name="Westerberg I."/>
            <person name="Brannstrom I.O."/>
            <person name="Guillou S."/>
            <person name="Cros-Aarteil S."/>
            <person name="Calhoun S."/>
            <person name="Haridas S."/>
            <person name="Kuo A."/>
            <person name="Mondo S."/>
            <person name="Pangilinan J."/>
            <person name="Riley R."/>
            <person name="LaButti K."/>
            <person name="Andreopoulos B."/>
            <person name="Lipzen A."/>
            <person name="Chen C."/>
            <person name="Yanf M."/>
            <person name="Daum C."/>
            <person name="Ng V."/>
            <person name="Clum A."/>
            <person name="Steindorff A."/>
            <person name="Ohm R."/>
            <person name="Martin F."/>
            <person name="Silar P."/>
            <person name="Natvig D."/>
            <person name="Lalanne C."/>
            <person name="Gautier V."/>
            <person name="Ament-velasquez S.L."/>
            <person name="Kruys A."/>
            <person name="Hutchinson M.I."/>
            <person name="Powell A.J."/>
            <person name="Barry K."/>
            <person name="Miller A.N."/>
            <person name="Grigoriev I.V."/>
            <person name="Debuchy R."/>
            <person name="Gladieux P."/>
            <person name="Thoren M.H."/>
            <person name="Johannesson H."/>
        </authorList>
    </citation>
    <scope>NUCLEOTIDE SEQUENCE</scope>
    <source>
        <strain evidence="4">SMH2392-1A</strain>
    </source>
</reference>
<dbReference type="Proteomes" id="UP001172101">
    <property type="component" value="Unassembled WGS sequence"/>
</dbReference>
<dbReference type="PANTHER" id="PTHR31836:SF28">
    <property type="entry name" value="SRCR DOMAIN-CONTAINING PROTEIN-RELATED"/>
    <property type="match status" value="1"/>
</dbReference>
<evidence type="ECO:0000313" key="4">
    <source>
        <dbReference type="EMBL" id="KAK0712851.1"/>
    </source>
</evidence>
<organism evidence="4 5">
    <name type="scientific">Lasiosphaeria miniovina</name>
    <dbReference type="NCBI Taxonomy" id="1954250"/>
    <lineage>
        <taxon>Eukaryota</taxon>
        <taxon>Fungi</taxon>
        <taxon>Dikarya</taxon>
        <taxon>Ascomycota</taxon>
        <taxon>Pezizomycotina</taxon>
        <taxon>Sordariomycetes</taxon>
        <taxon>Sordariomycetidae</taxon>
        <taxon>Sordariales</taxon>
        <taxon>Lasiosphaeriaceae</taxon>
        <taxon>Lasiosphaeria</taxon>
    </lineage>
</organism>
<dbReference type="InterPro" id="IPR036908">
    <property type="entry name" value="RlpA-like_sf"/>
</dbReference>
<dbReference type="RefSeq" id="XP_060294174.1">
    <property type="nucleotide sequence ID" value="XM_060438271.1"/>
</dbReference>
<evidence type="ECO:0000313" key="5">
    <source>
        <dbReference type="Proteomes" id="UP001172101"/>
    </source>
</evidence>
<proteinExistence type="predicted"/>
<dbReference type="CDD" id="cd22191">
    <property type="entry name" value="DPBB_RlpA_EXP_N-like"/>
    <property type="match status" value="1"/>
</dbReference>
<name>A0AA40DTH2_9PEZI</name>
<evidence type="ECO:0000259" key="3">
    <source>
        <dbReference type="Pfam" id="PF03330"/>
    </source>
</evidence>
<dbReference type="EMBL" id="JAUIRO010000005">
    <property type="protein sequence ID" value="KAK0712851.1"/>
    <property type="molecule type" value="Genomic_DNA"/>
</dbReference>
<feature type="chain" id="PRO_5041327466" evidence="2">
    <location>
        <begin position="22"/>
        <end position="138"/>
    </location>
</feature>
<dbReference type="GeneID" id="85321541"/>
<evidence type="ECO:0000256" key="1">
    <source>
        <dbReference type="ARBA" id="ARBA00022729"/>
    </source>
</evidence>
<feature type="signal peptide" evidence="2">
    <location>
        <begin position="1"/>
        <end position="21"/>
    </location>
</feature>
<keyword evidence="1 2" id="KW-0732">Signal</keyword>
<sequence>MFSSKTTLITALLSVLQLAAAAPASSEGASSLTARSNSGEFTFYSPGLGACGITSSDSDLVVALAKGMFDAQTPNGNPNNNPLCGKKINASFQGKSVTVTIVDSCPGCAGAGLDLSPTAFSQLADQALGHVSGTWDFA</sequence>
<dbReference type="SUPFAM" id="SSF50685">
    <property type="entry name" value="Barwin-like endoglucanases"/>
    <property type="match status" value="1"/>
</dbReference>
<feature type="domain" description="RlpA-like protein double-psi beta-barrel" evidence="3">
    <location>
        <begin position="87"/>
        <end position="132"/>
    </location>
</feature>